<sequence>MPTVTTSHTSAEPAQRIWEVLLDCEEYPSYMDEVVDVTILDHSGSSRTSRWAVLLKGSELEWIERDTVDHERRRIEFEQIEGDLAYFDGYWQVTDDGAGQTTIELHVEFDIGIPLMADMLNPVAARALEENSRAILNRLSTRNSDVSPVA</sequence>
<evidence type="ECO:0000313" key="2">
    <source>
        <dbReference type="EMBL" id="GLK13888.1"/>
    </source>
</evidence>
<accession>A0A9W6MHC6</accession>
<dbReference type="Proteomes" id="UP001143474">
    <property type="component" value="Unassembled WGS sequence"/>
</dbReference>
<protein>
    <submittedName>
        <fullName evidence="2">Cyclase</fullName>
    </submittedName>
</protein>
<name>A0A9W6MHC6_9ACTN</name>
<dbReference type="EMBL" id="BSEV01000026">
    <property type="protein sequence ID" value="GLK13888.1"/>
    <property type="molecule type" value="Genomic_DNA"/>
</dbReference>
<evidence type="ECO:0000313" key="3">
    <source>
        <dbReference type="Proteomes" id="UP001143474"/>
    </source>
</evidence>
<proteinExistence type="predicted"/>
<comment type="caution">
    <text evidence="2">The sequence shown here is derived from an EMBL/GenBank/DDBJ whole genome shotgun (WGS) entry which is preliminary data.</text>
</comment>
<dbReference type="Gene3D" id="3.30.530.20">
    <property type="match status" value="1"/>
</dbReference>
<organism evidence="2 3">
    <name type="scientific">Streptosporangium carneum</name>
    <dbReference type="NCBI Taxonomy" id="47481"/>
    <lineage>
        <taxon>Bacteria</taxon>
        <taxon>Bacillati</taxon>
        <taxon>Actinomycetota</taxon>
        <taxon>Actinomycetes</taxon>
        <taxon>Streptosporangiales</taxon>
        <taxon>Streptosporangiaceae</taxon>
        <taxon>Streptosporangium</taxon>
    </lineage>
</organism>
<keyword evidence="3" id="KW-1185">Reference proteome</keyword>
<feature type="domain" description="Coenzyme Q-binding protein COQ10 START" evidence="1">
    <location>
        <begin position="13"/>
        <end position="134"/>
    </location>
</feature>
<dbReference type="RefSeq" id="WP_271222150.1">
    <property type="nucleotide sequence ID" value="NZ_BAAAVD010000005.1"/>
</dbReference>
<dbReference type="Pfam" id="PF03364">
    <property type="entry name" value="Polyketide_cyc"/>
    <property type="match status" value="1"/>
</dbReference>
<gene>
    <name evidence="2" type="ORF">GCM10017600_72990</name>
</gene>
<reference evidence="2" key="1">
    <citation type="journal article" date="2014" name="Int. J. Syst. Evol. Microbiol.">
        <title>Complete genome sequence of Corynebacterium casei LMG S-19264T (=DSM 44701T), isolated from a smear-ripened cheese.</title>
        <authorList>
            <consortium name="US DOE Joint Genome Institute (JGI-PGF)"/>
            <person name="Walter F."/>
            <person name="Albersmeier A."/>
            <person name="Kalinowski J."/>
            <person name="Ruckert C."/>
        </authorList>
    </citation>
    <scope>NUCLEOTIDE SEQUENCE</scope>
    <source>
        <strain evidence="2">VKM Ac-2007</strain>
    </source>
</reference>
<reference evidence="2" key="2">
    <citation type="submission" date="2023-01" db="EMBL/GenBank/DDBJ databases">
        <authorList>
            <person name="Sun Q."/>
            <person name="Evtushenko L."/>
        </authorList>
    </citation>
    <scope>NUCLEOTIDE SEQUENCE</scope>
    <source>
        <strain evidence="2">VKM Ac-2007</strain>
    </source>
</reference>
<evidence type="ECO:0000259" key="1">
    <source>
        <dbReference type="Pfam" id="PF03364"/>
    </source>
</evidence>
<dbReference type="SUPFAM" id="SSF55961">
    <property type="entry name" value="Bet v1-like"/>
    <property type="match status" value="1"/>
</dbReference>
<dbReference type="InterPro" id="IPR023393">
    <property type="entry name" value="START-like_dom_sf"/>
</dbReference>
<dbReference type="InterPro" id="IPR005031">
    <property type="entry name" value="COQ10_START"/>
</dbReference>
<dbReference type="AlphaFoldDB" id="A0A9W6MHC6"/>